<accession>A0A644V7Z3</accession>
<proteinExistence type="predicted"/>
<protein>
    <recommendedName>
        <fullName evidence="2">DUF4251 domain-containing protein</fullName>
    </recommendedName>
</protein>
<evidence type="ECO:0008006" key="2">
    <source>
        <dbReference type="Google" id="ProtNLM"/>
    </source>
</evidence>
<dbReference type="AlphaFoldDB" id="A0A644V7Z3"/>
<sequence length="178" mass="20007">MSYLYSNIENIRGMKKKQLLFVLMVGLVVLSGCATAQSGKESKELTESRVKESVDNRAFRISVDRVVPMSGRSRNVTSNYSLTVRNDSVFSYLPYFGQAYSLPYGGGVGMTFDAPLTEYNQRYDKKNNAEITFRTKSADDTHTFRIQIYPNASATIQVTSINRQGITYYGTVDLKEGE</sequence>
<organism evidence="1">
    <name type="scientific">bioreactor metagenome</name>
    <dbReference type="NCBI Taxonomy" id="1076179"/>
    <lineage>
        <taxon>unclassified sequences</taxon>
        <taxon>metagenomes</taxon>
        <taxon>ecological metagenomes</taxon>
    </lineage>
</organism>
<dbReference type="Gene3D" id="2.40.128.410">
    <property type="match status" value="1"/>
</dbReference>
<comment type="caution">
    <text evidence="1">The sequence shown here is derived from an EMBL/GenBank/DDBJ whole genome shotgun (WGS) entry which is preliminary data.</text>
</comment>
<evidence type="ECO:0000313" key="1">
    <source>
        <dbReference type="EMBL" id="MPL87448.1"/>
    </source>
</evidence>
<dbReference type="Pfam" id="PF14059">
    <property type="entry name" value="DUF4251"/>
    <property type="match status" value="1"/>
</dbReference>
<gene>
    <name evidence="1" type="ORF">SDC9_33448</name>
</gene>
<reference evidence="1" key="1">
    <citation type="submission" date="2019-08" db="EMBL/GenBank/DDBJ databases">
        <authorList>
            <person name="Kucharzyk K."/>
            <person name="Murdoch R.W."/>
            <person name="Higgins S."/>
            <person name="Loffler F."/>
        </authorList>
    </citation>
    <scope>NUCLEOTIDE SEQUENCE</scope>
</reference>
<dbReference type="EMBL" id="VSSQ01000239">
    <property type="protein sequence ID" value="MPL87448.1"/>
    <property type="molecule type" value="Genomic_DNA"/>
</dbReference>
<dbReference type="InterPro" id="IPR025347">
    <property type="entry name" value="DUF4251"/>
</dbReference>
<name>A0A644V7Z3_9ZZZZ</name>